<dbReference type="Pfam" id="PF13412">
    <property type="entry name" value="HTH_24"/>
    <property type="match status" value="1"/>
</dbReference>
<dbReference type="Pfam" id="PF25227">
    <property type="entry name" value="DUF7845"/>
    <property type="match status" value="1"/>
</dbReference>
<dbReference type="AlphaFoldDB" id="M0NQM1"/>
<reference evidence="3 4" key="1">
    <citation type="journal article" date="2014" name="PLoS Genet.">
        <title>Phylogenetically driven sequencing of extremely halophilic archaea reveals strategies for static and dynamic osmo-response.</title>
        <authorList>
            <person name="Becker E.A."/>
            <person name="Seitzer P.M."/>
            <person name="Tritt A."/>
            <person name="Larsen D."/>
            <person name="Krusor M."/>
            <person name="Yao A.I."/>
            <person name="Wu D."/>
            <person name="Madern D."/>
            <person name="Eisen J.A."/>
            <person name="Darling A.E."/>
            <person name="Facciotti M.T."/>
        </authorList>
    </citation>
    <scope>NUCLEOTIDE SEQUENCE [LARGE SCALE GENOMIC DNA]</scope>
    <source>
        <strain evidence="3 4">JCM 14978</strain>
    </source>
</reference>
<organism evidence="3 4">
    <name type="scientific">Halorubrum kocurii JCM 14978</name>
    <dbReference type="NCBI Taxonomy" id="1230456"/>
    <lineage>
        <taxon>Archaea</taxon>
        <taxon>Methanobacteriati</taxon>
        <taxon>Methanobacteriota</taxon>
        <taxon>Stenosarchaea group</taxon>
        <taxon>Halobacteria</taxon>
        <taxon>Halobacteriales</taxon>
        <taxon>Haloferacaceae</taxon>
        <taxon>Halorubrum</taxon>
    </lineage>
</organism>
<dbReference type="RefSeq" id="WP_008849476.1">
    <property type="nucleotide sequence ID" value="NZ_AOJH01000083.1"/>
</dbReference>
<dbReference type="Gene3D" id="1.10.10.10">
    <property type="entry name" value="Winged helix-like DNA-binding domain superfamily/Winged helix DNA-binding domain"/>
    <property type="match status" value="1"/>
</dbReference>
<protein>
    <recommendedName>
        <fullName evidence="2">DUF7845 domain-containing protein</fullName>
    </recommendedName>
</protein>
<evidence type="ECO:0000313" key="4">
    <source>
        <dbReference type="Proteomes" id="UP000011546"/>
    </source>
</evidence>
<dbReference type="EMBL" id="AOJH01000083">
    <property type="protein sequence ID" value="EMA59918.1"/>
    <property type="molecule type" value="Genomic_DNA"/>
</dbReference>
<evidence type="ECO:0000256" key="1">
    <source>
        <dbReference type="SAM" id="MobiDB-lite"/>
    </source>
</evidence>
<feature type="compositionally biased region" description="Basic and acidic residues" evidence="1">
    <location>
        <begin position="472"/>
        <end position="489"/>
    </location>
</feature>
<evidence type="ECO:0000313" key="3">
    <source>
        <dbReference type="EMBL" id="EMA59918.1"/>
    </source>
</evidence>
<dbReference type="InterPro" id="IPR036388">
    <property type="entry name" value="WH-like_DNA-bd_sf"/>
</dbReference>
<keyword evidence="4" id="KW-1185">Reference proteome</keyword>
<accession>M0NQM1</accession>
<proteinExistence type="predicted"/>
<feature type="domain" description="DUF7845" evidence="2">
    <location>
        <begin position="28"/>
        <end position="349"/>
    </location>
</feature>
<feature type="region of interest" description="Disordered" evidence="1">
    <location>
        <begin position="470"/>
        <end position="516"/>
    </location>
</feature>
<dbReference type="PATRIC" id="fig|1230456.3.peg.2793"/>
<feature type="compositionally biased region" description="Acidic residues" evidence="1">
    <location>
        <begin position="495"/>
        <end position="506"/>
    </location>
</feature>
<dbReference type="InterPro" id="IPR036390">
    <property type="entry name" value="WH_DNA-bd_sf"/>
</dbReference>
<dbReference type="SUPFAM" id="SSF46785">
    <property type="entry name" value="Winged helix' DNA-binding domain"/>
    <property type="match status" value="1"/>
</dbReference>
<feature type="region of interest" description="Disordered" evidence="1">
    <location>
        <begin position="1"/>
        <end position="34"/>
    </location>
</feature>
<name>M0NQM1_9EURY</name>
<dbReference type="InterPro" id="IPR057167">
    <property type="entry name" value="DUF7845"/>
</dbReference>
<gene>
    <name evidence="3" type="ORF">C468_14038</name>
</gene>
<dbReference type="CDD" id="cd00090">
    <property type="entry name" value="HTH_ARSR"/>
    <property type="match status" value="1"/>
</dbReference>
<feature type="compositionally biased region" description="Basic and acidic residues" evidence="1">
    <location>
        <begin position="507"/>
        <end position="516"/>
    </location>
</feature>
<dbReference type="InterPro" id="IPR011991">
    <property type="entry name" value="ArsR-like_HTH"/>
</dbReference>
<comment type="caution">
    <text evidence="3">The sequence shown here is derived from an EMBL/GenBank/DDBJ whole genome shotgun (WGS) entry which is preliminary data.</text>
</comment>
<sequence length="558" mass="63268">MSIDMPSTPDATIGTLPDPRLEDRVGPEPAAHGAGVQAVFNDESRDLPVYSAVHQLWYDVVGDRENEPGIAAVVDVDDLPWLEAPTPGREWVVKLSSSRWKAGTGTGDDYSAYYKYDLTFRERDEDGDLYKTGQACSLRVLPQFADLNYQDGSDLTLQYGEGSLVKCQTTWADSTEEVEGRMIDVLELVLDVDRGRLLADRDADSRRLTKVEAHHRFDIGWKRQVVETIDQTRELIAYGGMSEIDAHQKRQREGYLESLLDADRWHLLGYPRTSYDIELKCYQAAGWTEIPREDPAHHPKLEASFAGTDGDAALPHVDEWNEVLQTLREIVSSHLEWSGVGREELIADDYQPGPASPEYQYTHPGGRREQLRERYEAVGTEIHREALKANTQAVYDILRVVATESGASYDTLEERTGLARSTIRYHVSRLQETGVVEKVSNPVLVVFPSLAVLDEAEEILRRVYPDDQVDDMMDRAEERRERREARDDPSSVGGDQEETDDVDGAGDDDRADKDDRNTWRYFSETILEPHQLSNALEKGYLEPDHVRVRVDPYEWIDG</sequence>
<dbReference type="Proteomes" id="UP000011546">
    <property type="component" value="Unassembled WGS sequence"/>
</dbReference>
<evidence type="ECO:0000259" key="2">
    <source>
        <dbReference type="Pfam" id="PF25227"/>
    </source>
</evidence>